<dbReference type="InterPro" id="IPR029058">
    <property type="entry name" value="AB_hydrolase_fold"/>
</dbReference>
<dbReference type="Gene3D" id="3.40.50.1820">
    <property type="entry name" value="alpha/beta hydrolase"/>
    <property type="match status" value="1"/>
</dbReference>
<feature type="signal peptide" evidence="3">
    <location>
        <begin position="1"/>
        <end position="25"/>
    </location>
</feature>
<feature type="region of interest" description="Disordered" evidence="2">
    <location>
        <begin position="237"/>
        <end position="261"/>
    </location>
</feature>
<dbReference type="EMBL" id="JAEDAL010000001">
    <property type="protein sequence ID" value="MBH9551642.1"/>
    <property type="molecule type" value="Genomic_DNA"/>
</dbReference>
<organism evidence="5 6">
    <name type="scientific">Inhella gelatinilytica</name>
    <dbReference type="NCBI Taxonomy" id="2795030"/>
    <lineage>
        <taxon>Bacteria</taxon>
        <taxon>Pseudomonadati</taxon>
        <taxon>Pseudomonadota</taxon>
        <taxon>Betaproteobacteria</taxon>
        <taxon>Burkholderiales</taxon>
        <taxon>Sphaerotilaceae</taxon>
        <taxon>Inhella</taxon>
    </lineage>
</organism>
<accession>A0A931NC59</accession>
<evidence type="ECO:0000256" key="1">
    <source>
        <dbReference type="ARBA" id="ARBA00022801"/>
    </source>
</evidence>
<dbReference type="SUPFAM" id="SSF50993">
    <property type="entry name" value="Peptidase/esterase 'gauge' domain"/>
    <property type="match status" value="1"/>
</dbReference>
<comment type="caution">
    <text evidence="5">The sequence shown here is derived from an EMBL/GenBank/DDBJ whole genome shotgun (WGS) entry which is preliminary data.</text>
</comment>
<feature type="compositionally biased region" description="Basic and acidic residues" evidence="2">
    <location>
        <begin position="240"/>
        <end position="252"/>
    </location>
</feature>
<evidence type="ECO:0000259" key="4">
    <source>
        <dbReference type="Pfam" id="PF00326"/>
    </source>
</evidence>
<dbReference type="GO" id="GO:0006508">
    <property type="term" value="P:proteolysis"/>
    <property type="evidence" value="ECO:0007669"/>
    <property type="project" value="InterPro"/>
</dbReference>
<sequence length="659" mass="72914">MRKAVSGMWRWGAWLALASLSVAQARELVPGPGLKPEGIPPLIAEAASEPADPTSPRVFDWHPLEPKLLVAARRGGATQVHVLERAGAPLRALTEGKEAVQSARYEPEAGRYIVFARDTGGDEAYRLYRLTEGQAVQAITPSDGRVSEWRFLPSGQGLVYLRERLDREGGERQAQSRLVWVDPEDPQRTRDLLKTEGARLTQLRLSEQGVVLVSRSQGGRSQWLRVSVADGAVVPLGSARRQDDADSNREASETGPADDGLWLRQAARSDFRHPVRLLAEHGRLQSHLTQEAADVEAMAEPQGAPGRPLALVYNVQGRSELRFWQPGQALQTPNLDLPAGVIQDVQWHPKLPLLVFHQASATSAGRLWVWDHEHRRLEAWAGGESRREPLEWRLVQWRATDGEVISGWHLRPPASFAGPRPVYVHFHGGPSSQSRPGFPSPTLRALVMQLGMHVLLPNVRGSDGQGKRFLNLDNGRRRLDAVRDVSALLDWVAVQPDMNAQQVVVGGGSYGGYMALAVAVAESDRIAGSICRVGIANFVSFLENTESYRRDNRRAEYGDERDPGMRAFLTEISPLTHAQRVRKPLFVVHGRNDPRVPYSEAQAMVAAVRAHGTPVWFLTAENEGHSFTKSENRDYLHHATLAFVRQALLQPLTESSPGK</sequence>
<dbReference type="PANTHER" id="PTHR42776">
    <property type="entry name" value="SERINE PEPTIDASE S9 FAMILY MEMBER"/>
    <property type="match status" value="1"/>
</dbReference>
<dbReference type="InterPro" id="IPR011042">
    <property type="entry name" value="6-blade_b-propeller_TolB-like"/>
</dbReference>
<evidence type="ECO:0000256" key="2">
    <source>
        <dbReference type="SAM" id="MobiDB-lite"/>
    </source>
</evidence>
<dbReference type="PANTHER" id="PTHR42776:SF27">
    <property type="entry name" value="DIPEPTIDYL PEPTIDASE FAMILY MEMBER 6"/>
    <property type="match status" value="1"/>
</dbReference>
<feature type="chain" id="PRO_5037140880" evidence="3">
    <location>
        <begin position="26"/>
        <end position="659"/>
    </location>
</feature>
<keyword evidence="1" id="KW-0378">Hydrolase</keyword>
<evidence type="ECO:0000313" key="6">
    <source>
        <dbReference type="Proteomes" id="UP000620139"/>
    </source>
</evidence>
<keyword evidence="3" id="KW-0732">Signal</keyword>
<dbReference type="GO" id="GO:0004252">
    <property type="term" value="F:serine-type endopeptidase activity"/>
    <property type="evidence" value="ECO:0007669"/>
    <property type="project" value="TreeGrafter"/>
</dbReference>
<reference evidence="5" key="1">
    <citation type="submission" date="2020-12" db="EMBL/GenBank/DDBJ databases">
        <title>The genome sequence of Inhella sp. 4Y17.</title>
        <authorList>
            <person name="Liu Y."/>
        </authorList>
    </citation>
    <scope>NUCLEOTIDE SEQUENCE</scope>
    <source>
        <strain evidence="5">4Y10</strain>
    </source>
</reference>
<dbReference type="AlphaFoldDB" id="A0A931NC59"/>
<gene>
    <name evidence="5" type="ORF">I7X43_02165</name>
</gene>
<feature type="domain" description="Peptidase S9 prolyl oligopeptidase catalytic" evidence="4">
    <location>
        <begin position="446"/>
        <end position="648"/>
    </location>
</feature>
<keyword evidence="6" id="KW-1185">Reference proteome</keyword>
<evidence type="ECO:0000256" key="3">
    <source>
        <dbReference type="SAM" id="SignalP"/>
    </source>
</evidence>
<name>A0A931NC59_9BURK</name>
<dbReference type="Proteomes" id="UP000620139">
    <property type="component" value="Unassembled WGS sequence"/>
</dbReference>
<proteinExistence type="predicted"/>
<protein>
    <submittedName>
        <fullName evidence="5">S9 family peptidase</fullName>
    </submittedName>
</protein>
<dbReference type="InterPro" id="IPR001375">
    <property type="entry name" value="Peptidase_S9_cat"/>
</dbReference>
<dbReference type="Gene3D" id="2.120.10.30">
    <property type="entry name" value="TolB, C-terminal domain"/>
    <property type="match status" value="1"/>
</dbReference>
<dbReference type="SUPFAM" id="SSF53474">
    <property type="entry name" value="alpha/beta-Hydrolases"/>
    <property type="match status" value="1"/>
</dbReference>
<dbReference type="Pfam" id="PF00326">
    <property type="entry name" value="Peptidase_S9"/>
    <property type="match status" value="1"/>
</dbReference>
<evidence type="ECO:0000313" key="5">
    <source>
        <dbReference type="EMBL" id="MBH9551642.1"/>
    </source>
</evidence>
<dbReference type="RefSeq" id="WP_198099246.1">
    <property type="nucleotide sequence ID" value="NZ_JAEDAL010000001.1"/>
</dbReference>